<evidence type="ECO:0000256" key="1">
    <source>
        <dbReference type="ARBA" id="ARBA00022801"/>
    </source>
</evidence>
<dbReference type="PROSITE" id="PS50175">
    <property type="entry name" value="ASP_PROT_RETROV"/>
    <property type="match status" value="1"/>
</dbReference>
<dbReference type="NCBIfam" id="TIGR02281">
    <property type="entry name" value="clan_AA_DTGA"/>
    <property type="match status" value="1"/>
</dbReference>
<evidence type="ECO:0000256" key="2">
    <source>
        <dbReference type="SAM" id="SignalP"/>
    </source>
</evidence>
<dbReference type="PROSITE" id="PS00141">
    <property type="entry name" value="ASP_PROTEASE"/>
    <property type="match status" value="1"/>
</dbReference>
<reference evidence="4 5" key="1">
    <citation type="submission" date="2017-05" db="EMBL/GenBank/DDBJ databases">
        <authorList>
            <person name="Varghese N."/>
            <person name="Submissions S."/>
        </authorList>
    </citation>
    <scope>NUCLEOTIDE SEQUENCE [LARGE SCALE GENOMIC DNA]</scope>
    <source>
        <strain evidence="4 5">DSM 26001</strain>
    </source>
</reference>
<evidence type="ECO:0000259" key="3">
    <source>
        <dbReference type="PROSITE" id="PS50175"/>
    </source>
</evidence>
<dbReference type="Proteomes" id="UP001158049">
    <property type="component" value="Unassembled WGS sequence"/>
</dbReference>
<feature type="chain" id="PRO_5045581709" evidence="2">
    <location>
        <begin position="25"/>
        <end position="215"/>
    </location>
</feature>
<keyword evidence="2" id="KW-0732">Signal</keyword>
<proteinExistence type="predicted"/>
<protein>
    <submittedName>
        <fullName evidence="4">Aspartyl protease family protein</fullName>
    </submittedName>
</protein>
<name>A0ABY1PRJ0_9BURK</name>
<dbReference type="InterPro" id="IPR034122">
    <property type="entry name" value="Retropepsin-like_bacterial"/>
</dbReference>
<feature type="signal peptide" evidence="2">
    <location>
        <begin position="1"/>
        <end position="24"/>
    </location>
</feature>
<sequence>MIKRALPGAAALLALLAALPAAQAADIGVVGLFPGKAVLVVDGGAPRTYEVGSTVALGVRLLAADQSGATLESRGRREVIALGSHVNRQAPSAQAGTVLQADERGHFFAQGMINGNPVRMLVDTGASLIALPAADAQRMGIDYRHGGRGTVSTANGVVPVYRVRLDTVRIGDLELSQVDALVQEQGLPIALLGMSFLNRTEMRRSGEQMTLQRRY</sequence>
<dbReference type="InterPro" id="IPR021109">
    <property type="entry name" value="Peptidase_aspartic_dom_sf"/>
</dbReference>
<accession>A0ABY1PRJ0</accession>
<dbReference type="Gene3D" id="2.40.70.10">
    <property type="entry name" value="Acid Proteases"/>
    <property type="match status" value="1"/>
</dbReference>
<dbReference type="CDD" id="cd05483">
    <property type="entry name" value="retropepsin_like_bacteria"/>
    <property type="match status" value="1"/>
</dbReference>
<organism evidence="4 5">
    <name type="scientific">Noviherbaspirillum suwonense</name>
    <dbReference type="NCBI Taxonomy" id="1224511"/>
    <lineage>
        <taxon>Bacteria</taxon>
        <taxon>Pseudomonadati</taxon>
        <taxon>Pseudomonadota</taxon>
        <taxon>Betaproteobacteria</taxon>
        <taxon>Burkholderiales</taxon>
        <taxon>Oxalobacteraceae</taxon>
        <taxon>Noviherbaspirillum</taxon>
    </lineage>
</organism>
<dbReference type="SUPFAM" id="SSF50630">
    <property type="entry name" value="Acid proteases"/>
    <property type="match status" value="1"/>
</dbReference>
<keyword evidence="4" id="KW-0645">Protease</keyword>
<feature type="domain" description="Peptidase A2" evidence="3">
    <location>
        <begin position="118"/>
        <end position="196"/>
    </location>
</feature>
<evidence type="ECO:0000313" key="5">
    <source>
        <dbReference type="Proteomes" id="UP001158049"/>
    </source>
</evidence>
<dbReference type="InterPro" id="IPR011969">
    <property type="entry name" value="Clan_AA_Asp_peptidase_C"/>
</dbReference>
<dbReference type="Pfam" id="PF13975">
    <property type="entry name" value="gag-asp_proteas"/>
    <property type="match status" value="1"/>
</dbReference>
<keyword evidence="1" id="KW-0378">Hydrolase</keyword>
<dbReference type="RefSeq" id="WP_283440494.1">
    <property type="nucleotide sequence ID" value="NZ_FXUL01000001.1"/>
</dbReference>
<keyword evidence="5" id="KW-1185">Reference proteome</keyword>
<dbReference type="InterPro" id="IPR001969">
    <property type="entry name" value="Aspartic_peptidase_AS"/>
</dbReference>
<comment type="caution">
    <text evidence="4">The sequence shown here is derived from an EMBL/GenBank/DDBJ whole genome shotgun (WGS) entry which is preliminary data.</text>
</comment>
<gene>
    <name evidence="4" type="ORF">SAMN06295970_101349</name>
</gene>
<dbReference type="InterPro" id="IPR001995">
    <property type="entry name" value="Peptidase_A2_cat"/>
</dbReference>
<dbReference type="EMBL" id="FXUL01000001">
    <property type="protein sequence ID" value="SMP43865.1"/>
    <property type="molecule type" value="Genomic_DNA"/>
</dbReference>
<dbReference type="GO" id="GO:0008233">
    <property type="term" value="F:peptidase activity"/>
    <property type="evidence" value="ECO:0007669"/>
    <property type="project" value="UniProtKB-KW"/>
</dbReference>
<evidence type="ECO:0000313" key="4">
    <source>
        <dbReference type="EMBL" id="SMP43865.1"/>
    </source>
</evidence>
<dbReference type="GO" id="GO:0006508">
    <property type="term" value="P:proteolysis"/>
    <property type="evidence" value="ECO:0007669"/>
    <property type="project" value="UniProtKB-KW"/>
</dbReference>